<sequence length="72" mass="8208">MYRGQLAQLTFNSKPIITNLTLIAQEHVHRMSTLVAKLIDTHIIMVRTSYDSIGRATNQGSHRRHFGCRPCT</sequence>
<gene>
    <name evidence="1" type="ORF">GLX27_000211</name>
</gene>
<dbReference type="EMBL" id="CP046234">
    <property type="protein sequence ID" value="WFD45590.1"/>
    <property type="molecule type" value="Genomic_DNA"/>
</dbReference>
<dbReference type="SUPFAM" id="SSF48464">
    <property type="entry name" value="ENTH/VHS domain"/>
    <property type="match status" value="1"/>
</dbReference>
<dbReference type="Gene3D" id="1.25.40.90">
    <property type="match status" value="1"/>
</dbReference>
<name>A0ABY8EM98_MALFU</name>
<organism evidence="1 2">
    <name type="scientific">Malassezia furfur</name>
    <name type="common">Pityriasis versicolor infection agent</name>
    <name type="synonym">Pityrosporum furfur</name>
    <dbReference type="NCBI Taxonomy" id="55194"/>
    <lineage>
        <taxon>Eukaryota</taxon>
        <taxon>Fungi</taxon>
        <taxon>Dikarya</taxon>
        <taxon>Basidiomycota</taxon>
        <taxon>Ustilaginomycotina</taxon>
        <taxon>Malasseziomycetes</taxon>
        <taxon>Malasseziales</taxon>
        <taxon>Malasseziaceae</taxon>
        <taxon>Malassezia</taxon>
    </lineage>
</organism>
<evidence type="ECO:0000313" key="1">
    <source>
        <dbReference type="EMBL" id="WFD45590.1"/>
    </source>
</evidence>
<proteinExistence type="predicted"/>
<accession>A0ABY8EM98</accession>
<protein>
    <submittedName>
        <fullName evidence="1">Uncharacterized protein</fullName>
    </submittedName>
</protein>
<reference evidence="1 2" key="1">
    <citation type="journal article" date="2020" name="Elife">
        <title>Loss of centromere function drives karyotype evolution in closely related Malassezia species.</title>
        <authorList>
            <person name="Sankaranarayanan S.R."/>
            <person name="Ianiri G."/>
            <person name="Coelho M.A."/>
            <person name="Reza M.H."/>
            <person name="Thimmappa B.C."/>
            <person name="Ganguly P."/>
            <person name="Vadnala R.N."/>
            <person name="Sun S."/>
            <person name="Siddharthan R."/>
            <person name="Tellgren-Roth C."/>
            <person name="Dawson T.L."/>
            <person name="Heitman J."/>
            <person name="Sanyal K."/>
        </authorList>
    </citation>
    <scope>NUCLEOTIDE SEQUENCE [LARGE SCALE GENOMIC DNA]</scope>
    <source>
        <strain evidence="1">CBS14141</strain>
    </source>
</reference>
<keyword evidence="2" id="KW-1185">Reference proteome</keyword>
<dbReference type="Proteomes" id="UP000818624">
    <property type="component" value="Chromosome 1"/>
</dbReference>
<dbReference type="InterPro" id="IPR008942">
    <property type="entry name" value="ENTH_VHS"/>
</dbReference>
<evidence type="ECO:0000313" key="2">
    <source>
        <dbReference type="Proteomes" id="UP000818624"/>
    </source>
</evidence>